<comment type="caution">
    <text evidence="2">The sequence shown here is derived from an EMBL/GenBank/DDBJ whole genome shotgun (WGS) entry which is preliminary data.</text>
</comment>
<organism evidence="2 3">
    <name type="scientific">Stephania yunnanensis</name>
    <dbReference type="NCBI Taxonomy" id="152371"/>
    <lineage>
        <taxon>Eukaryota</taxon>
        <taxon>Viridiplantae</taxon>
        <taxon>Streptophyta</taxon>
        <taxon>Embryophyta</taxon>
        <taxon>Tracheophyta</taxon>
        <taxon>Spermatophyta</taxon>
        <taxon>Magnoliopsida</taxon>
        <taxon>Ranunculales</taxon>
        <taxon>Menispermaceae</taxon>
        <taxon>Menispermoideae</taxon>
        <taxon>Cissampelideae</taxon>
        <taxon>Stephania</taxon>
    </lineage>
</organism>
<dbReference type="Pfam" id="PF12043">
    <property type="entry name" value="DUF3527"/>
    <property type="match status" value="1"/>
</dbReference>
<dbReference type="InterPro" id="IPR021916">
    <property type="entry name" value="DUF3527"/>
</dbReference>
<accession>A0AAP0K1G4</accession>
<evidence type="ECO:0000256" key="1">
    <source>
        <dbReference type="SAM" id="MobiDB-lite"/>
    </source>
</evidence>
<dbReference type="EMBL" id="JBBNAF010000005">
    <property type="protein sequence ID" value="KAK9143734.1"/>
    <property type="molecule type" value="Genomic_DNA"/>
</dbReference>
<proteinExistence type="predicted"/>
<dbReference type="PANTHER" id="PTHR31390:SF0">
    <property type="entry name" value="DOMAIN PROTEIN, PUTATIVE (DUF3527)-RELATED"/>
    <property type="match status" value="1"/>
</dbReference>
<dbReference type="AlphaFoldDB" id="A0AAP0K1G4"/>
<gene>
    <name evidence="2" type="ORF">Syun_013134</name>
</gene>
<sequence length="863" mass="96012">MGVDKVTPRGSSGALVRARLGLDMFLGGSTVAPWHEHGWALTHSLFGERLNIYYKEWRLSRGDMCKEAKKTLEHALGNHAKARPMDGPWCRPPRADTQLEFDKYCKVVRNPKVGRRLRYEGSKSVKKVENMLPASMAAYPLRSVEDEPKELRFGKSRSYVQKSIGYGCSNRALKKDPLFKVSEESVNNARKMEVSEERKKIELSYNGDESLSFRVFNALSASPLLDRRISAATAASRADEIEIEISSPAFKRFNKAETPDMLDSSFRFPSTPDSITGTGRNLSSDEFFSISIETERHSIGGVELQLCHHTVEPLNECNGLLGRSRFHALQKSSSVNVRMANAPFQSESNQPGQKTRLGPFRKILNPIIKSKSMQSLSELGEVTTPGKNRKLHKSLRHAFSNVSNKKESDVQLIKDLRKSVTLSSPAHLNGLLTVGAKHGVPYFEFSVGDAEELLSAKTWKANNTCNWVYTFHSMSKSGSNNSRWGPKERCREPAMVGQMQVSCFVLSEMRNGGILDNSTVTEFVLYDIVNARRNMAVRDSPDCSSELVIPSRSSDEESLGSRSTQTEANNILSFMNQKLRNKDAPCDDDEFDVSTHYPWSPADLHPNCEVAAIAIQMPLEKGESLKEKPAEKLGDRQCLSMLDSNANDGKNGRAIRQPNVKVVTPLGTHGLPEREEGGSPSSLLDRWRSGGHCDCGGWDMACPLVVFDGLTVQSKEEGRSKGVEEPMKLFFEGGKDTVPALTMTSIGGGQYSVDFHARLSKLQAFSVCIAILHSSEASTVRTFVSEQESLHCNSLKMLLNEEVRFLVGAIGEREVKTDGKLEDVSPHFIYNHSPLLFNFQAQREMACPDTDNYLPGIYRPEFC</sequence>
<evidence type="ECO:0000313" key="2">
    <source>
        <dbReference type="EMBL" id="KAK9143734.1"/>
    </source>
</evidence>
<reference evidence="2 3" key="1">
    <citation type="submission" date="2024-01" db="EMBL/GenBank/DDBJ databases">
        <title>Genome assemblies of Stephania.</title>
        <authorList>
            <person name="Yang L."/>
        </authorList>
    </citation>
    <scope>NUCLEOTIDE SEQUENCE [LARGE SCALE GENOMIC DNA]</scope>
    <source>
        <strain evidence="2">YNDBR</strain>
        <tissue evidence="2">Leaf</tissue>
    </source>
</reference>
<protein>
    <submittedName>
        <fullName evidence="2">Uncharacterized protein</fullName>
    </submittedName>
</protein>
<evidence type="ECO:0000313" key="3">
    <source>
        <dbReference type="Proteomes" id="UP001420932"/>
    </source>
</evidence>
<keyword evidence="3" id="KW-1185">Reference proteome</keyword>
<feature type="region of interest" description="Disordered" evidence="1">
    <location>
        <begin position="542"/>
        <end position="567"/>
    </location>
</feature>
<dbReference type="PANTHER" id="PTHR31390">
    <property type="entry name" value="EXPRESSED PROTEIN"/>
    <property type="match status" value="1"/>
</dbReference>
<name>A0AAP0K1G4_9MAGN</name>
<dbReference type="Proteomes" id="UP001420932">
    <property type="component" value="Unassembled WGS sequence"/>
</dbReference>